<accession>A0A0C2DBI0</accession>
<proteinExistence type="predicted"/>
<gene>
    <name evidence="2" type="ORF">DB30_07790</name>
</gene>
<sequence length="82" mass="9046">MKHIIWTSTFLFACLLGACSSEKDVSCEVVWKAQDDSEVGRGDIVYEALDDVDAGLEMCKEDEMDHADRPSDASSYTCNCST</sequence>
<dbReference type="AlphaFoldDB" id="A0A0C2DBI0"/>
<dbReference type="EMBL" id="JMCC02000009">
    <property type="protein sequence ID" value="KIG18775.1"/>
    <property type="molecule type" value="Genomic_DNA"/>
</dbReference>
<dbReference type="RefSeq" id="WP_052546806.1">
    <property type="nucleotide sequence ID" value="NZ_JMCC02000009.1"/>
</dbReference>
<comment type="caution">
    <text evidence="2">The sequence shown here is derived from an EMBL/GenBank/DDBJ whole genome shotgun (WGS) entry which is preliminary data.</text>
</comment>
<evidence type="ECO:0000313" key="2">
    <source>
        <dbReference type="EMBL" id="KIG18775.1"/>
    </source>
</evidence>
<protein>
    <recommendedName>
        <fullName evidence="4">Lipoprotein</fullName>
    </recommendedName>
</protein>
<feature type="compositionally biased region" description="Polar residues" evidence="1">
    <location>
        <begin position="72"/>
        <end position="82"/>
    </location>
</feature>
<evidence type="ECO:0000313" key="3">
    <source>
        <dbReference type="Proteomes" id="UP000031599"/>
    </source>
</evidence>
<feature type="region of interest" description="Disordered" evidence="1">
    <location>
        <begin position="63"/>
        <end position="82"/>
    </location>
</feature>
<name>A0A0C2DBI0_9BACT</name>
<organism evidence="2 3">
    <name type="scientific">Enhygromyxa salina</name>
    <dbReference type="NCBI Taxonomy" id="215803"/>
    <lineage>
        <taxon>Bacteria</taxon>
        <taxon>Pseudomonadati</taxon>
        <taxon>Myxococcota</taxon>
        <taxon>Polyangia</taxon>
        <taxon>Nannocystales</taxon>
        <taxon>Nannocystaceae</taxon>
        <taxon>Enhygromyxa</taxon>
    </lineage>
</organism>
<dbReference type="PROSITE" id="PS51257">
    <property type="entry name" value="PROKAR_LIPOPROTEIN"/>
    <property type="match status" value="1"/>
</dbReference>
<dbReference type="Proteomes" id="UP000031599">
    <property type="component" value="Unassembled WGS sequence"/>
</dbReference>
<reference evidence="2 3" key="1">
    <citation type="submission" date="2014-12" db="EMBL/GenBank/DDBJ databases">
        <title>Genome assembly of Enhygromyxa salina DSM 15201.</title>
        <authorList>
            <person name="Sharma G."/>
            <person name="Subramanian S."/>
        </authorList>
    </citation>
    <scope>NUCLEOTIDE SEQUENCE [LARGE SCALE GENOMIC DNA]</scope>
    <source>
        <strain evidence="2 3">DSM 15201</strain>
    </source>
</reference>
<evidence type="ECO:0008006" key="4">
    <source>
        <dbReference type="Google" id="ProtNLM"/>
    </source>
</evidence>
<evidence type="ECO:0000256" key="1">
    <source>
        <dbReference type="SAM" id="MobiDB-lite"/>
    </source>
</evidence>